<accession>A0A1M4XXE4</accession>
<evidence type="ECO:0000259" key="3">
    <source>
        <dbReference type="Pfam" id="PF00890"/>
    </source>
</evidence>
<name>A0A1M4XXE4_9FLAO</name>
<feature type="domain" description="FAD-dependent protein C-terminal" evidence="4">
    <location>
        <begin position="275"/>
        <end position="471"/>
    </location>
</feature>
<evidence type="ECO:0000256" key="2">
    <source>
        <dbReference type="ARBA" id="ARBA00023002"/>
    </source>
</evidence>
<dbReference type="OrthoDB" id="9772594at2"/>
<dbReference type="Gene3D" id="3.50.50.60">
    <property type="entry name" value="FAD/NAD(P)-binding domain"/>
    <property type="match status" value="2"/>
</dbReference>
<dbReference type="Pfam" id="PF00890">
    <property type="entry name" value="FAD_binding_2"/>
    <property type="match status" value="1"/>
</dbReference>
<dbReference type="Gene3D" id="3.30.70.2700">
    <property type="match status" value="1"/>
</dbReference>
<feature type="domain" description="FAD-dependent oxidoreductase 2 FAD-binding" evidence="3">
    <location>
        <begin position="91"/>
        <end position="123"/>
    </location>
</feature>
<dbReference type="InterPro" id="IPR036188">
    <property type="entry name" value="FAD/NAD-bd_sf"/>
</dbReference>
<dbReference type="EMBL" id="FQTW01000011">
    <property type="protein sequence ID" value="SHE98227.1"/>
    <property type="molecule type" value="Genomic_DNA"/>
</dbReference>
<dbReference type="InterPro" id="IPR003953">
    <property type="entry name" value="FAD-dep_OxRdtase_2_FAD-bd"/>
</dbReference>
<evidence type="ECO:0000259" key="4">
    <source>
        <dbReference type="Pfam" id="PF21688"/>
    </source>
</evidence>
<keyword evidence="6" id="KW-1185">Reference proteome</keyword>
<dbReference type="RefSeq" id="WP_073193632.1">
    <property type="nucleotide sequence ID" value="NZ_FQTW01000011.1"/>
</dbReference>
<dbReference type="Proteomes" id="UP000184462">
    <property type="component" value="Unassembled WGS sequence"/>
</dbReference>
<dbReference type="STRING" id="1155689.SAMN05444278_11118"/>
<dbReference type="PANTHER" id="PTHR42842:SF3">
    <property type="entry name" value="FAD_NAD(P)-BINDING OXIDOREDUCTASE FAMILY PROTEIN"/>
    <property type="match status" value="1"/>
</dbReference>
<reference evidence="5 6" key="1">
    <citation type="submission" date="2016-11" db="EMBL/GenBank/DDBJ databases">
        <authorList>
            <person name="Jaros S."/>
            <person name="Januszkiewicz K."/>
            <person name="Wedrychowicz H."/>
        </authorList>
    </citation>
    <scope>NUCLEOTIDE SEQUENCE [LARGE SCALE GENOMIC DNA]</scope>
    <source>
        <strain evidence="5 6">DSM 25661</strain>
    </source>
</reference>
<dbReference type="AlphaFoldDB" id="A0A1M4XXE4"/>
<keyword evidence="1" id="KW-0285">Flavoprotein</keyword>
<organism evidence="5 6">
    <name type="scientific">Psychroflexus salarius</name>
    <dbReference type="NCBI Taxonomy" id="1155689"/>
    <lineage>
        <taxon>Bacteria</taxon>
        <taxon>Pseudomonadati</taxon>
        <taxon>Bacteroidota</taxon>
        <taxon>Flavobacteriia</taxon>
        <taxon>Flavobacteriales</taxon>
        <taxon>Flavobacteriaceae</taxon>
        <taxon>Psychroflexus</taxon>
    </lineage>
</organism>
<protein>
    <recommendedName>
        <fullName evidence="7">FAD-binding protein</fullName>
    </recommendedName>
</protein>
<dbReference type="Pfam" id="PF21688">
    <property type="entry name" value="FAD-depend_C"/>
    <property type="match status" value="1"/>
</dbReference>
<evidence type="ECO:0008006" key="7">
    <source>
        <dbReference type="Google" id="ProtNLM"/>
    </source>
</evidence>
<dbReference type="GO" id="GO:0016491">
    <property type="term" value="F:oxidoreductase activity"/>
    <property type="evidence" value="ECO:0007669"/>
    <property type="project" value="UniProtKB-KW"/>
</dbReference>
<evidence type="ECO:0000313" key="6">
    <source>
        <dbReference type="Proteomes" id="UP000184462"/>
    </source>
</evidence>
<dbReference type="PIRSF" id="PIRSF038984">
    <property type="entry name" value="FAD_binding_protein"/>
    <property type="match status" value="1"/>
</dbReference>
<evidence type="ECO:0000313" key="5">
    <source>
        <dbReference type="EMBL" id="SHE98227.1"/>
    </source>
</evidence>
<dbReference type="InterPro" id="IPR049516">
    <property type="entry name" value="FAD-depend_C"/>
</dbReference>
<dbReference type="InterPro" id="IPR028348">
    <property type="entry name" value="FAD-binding_protein"/>
</dbReference>
<dbReference type="PRINTS" id="PR00411">
    <property type="entry name" value="PNDRDTASEI"/>
</dbReference>
<sequence>MTHTPQIDLRVSPQVAHNTKAIIQELAKKLNCPEQEITAIKVIKRSIDARKPNIKFQLRLLYSTKAQPITFPTPKLKHYNTVQPTSAKVHIIGSGPAGLFAALRCLELGLKPIVIERGKDVRSRRRDLAKLNKEHLVNAESNYCFGEGGAGTYSDGKLYTRSDKRGSINRILETFVQFGADEDILVDAHPHIGTNKLPKIIAEMRQCIIDNGGEIYFETKLTNLFLNKSQTEVEAIELNHKKTVPIQQLILATGHSARDIFYLLEQHQIKIEAKSFAMGVRVEHPQEFIDQLQYHAKNRGDYLPPSSYSLVQQVNDKGVYSFCMCPGGIIAPCATAPGEIVTNGWSPSKRNNPFANSGIVMTVDEEQWSKFEAFGELKALKFQEHIEKKCFELAGQTQAAPAQRLIDFVANRTSTDLPTCSYQPGLVSVNMNDIFPPKMHQRLREAFIKFDKKMKGFIHPEAVIVATESRTSSPVRIPRNRDTLQHIDLQNLFPCGEGAGYAGGIVSAAIDGERCAEAIFNKALK</sequence>
<evidence type="ECO:0000256" key="1">
    <source>
        <dbReference type="ARBA" id="ARBA00022630"/>
    </source>
</evidence>
<dbReference type="SUPFAM" id="SSF51905">
    <property type="entry name" value="FAD/NAD(P)-binding domain"/>
    <property type="match status" value="1"/>
</dbReference>
<dbReference type="PANTHER" id="PTHR42842">
    <property type="entry name" value="FAD/NAD(P)-BINDING OXIDOREDUCTASE"/>
    <property type="match status" value="1"/>
</dbReference>
<proteinExistence type="predicted"/>
<gene>
    <name evidence="5" type="ORF">SAMN05444278_11118</name>
</gene>
<keyword evidence="2" id="KW-0560">Oxidoreductase</keyword>